<feature type="compositionally biased region" description="Basic and acidic residues" evidence="3">
    <location>
        <begin position="88"/>
        <end position="139"/>
    </location>
</feature>
<dbReference type="STRING" id="86259.A0A4Z1P1C5"/>
<dbReference type="SUPFAM" id="SSF55120">
    <property type="entry name" value="Pseudouridine synthase"/>
    <property type="match status" value="1"/>
</dbReference>
<dbReference type="InterPro" id="IPR011760">
    <property type="entry name" value="PsdUridine_synth_TruD_insert"/>
</dbReference>
<comment type="caution">
    <text evidence="5">The sequence shown here is derived from an EMBL/GenBank/DDBJ whole genome shotgun (WGS) entry which is preliminary data.</text>
</comment>
<feature type="compositionally biased region" description="Basic and acidic residues" evidence="3">
    <location>
        <begin position="691"/>
        <end position="704"/>
    </location>
</feature>
<dbReference type="FunFam" id="3.30.2350.20:FF:000009">
    <property type="entry name" value="Pseudouridine synthase TruD/Pus7, putative"/>
    <property type="match status" value="1"/>
</dbReference>
<gene>
    <name evidence="5" type="ORF">E6O75_ATG10504</name>
</gene>
<dbReference type="Pfam" id="PF01142">
    <property type="entry name" value="TruD"/>
    <property type="match status" value="1"/>
</dbReference>
<dbReference type="EMBL" id="SNSC02000015">
    <property type="protein sequence ID" value="TID17859.1"/>
    <property type="molecule type" value="Genomic_DNA"/>
</dbReference>
<evidence type="ECO:0000259" key="4">
    <source>
        <dbReference type="PROSITE" id="PS50984"/>
    </source>
</evidence>
<feature type="region of interest" description="Disordered" evidence="3">
    <location>
        <begin position="685"/>
        <end position="704"/>
    </location>
</feature>
<evidence type="ECO:0000313" key="6">
    <source>
        <dbReference type="Proteomes" id="UP000298493"/>
    </source>
</evidence>
<dbReference type="InterPro" id="IPR001656">
    <property type="entry name" value="PsdUridine_synth_TruD"/>
</dbReference>
<dbReference type="PANTHER" id="PTHR13326:SF21">
    <property type="entry name" value="PSEUDOURIDYLATE SYNTHASE PUS7L"/>
    <property type="match status" value="1"/>
</dbReference>
<dbReference type="NCBIfam" id="TIGR00094">
    <property type="entry name" value="tRNA_TruD_broad"/>
    <property type="match status" value="1"/>
</dbReference>
<comment type="similarity">
    <text evidence="1">Belongs to the pseudouridine synthase TruD family.</text>
</comment>
<dbReference type="GO" id="GO:0003723">
    <property type="term" value="F:RNA binding"/>
    <property type="evidence" value="ECO:0007669"/>
    <property type="project" value="InterPro"/>
</dbReference>
<dbReference type="GO" id="GO:0001522">
    <property type="term" value="P:pseudouridine synthesis"/>
    <property type="evidence" value="ECO:0007669"/>
    <property type="project" value="InterPro"/>
</dbReference>
<dbReference type="AlphaFoldDB" id="A0A4Z1P1C5"/>
<evidence type="ECO:0000256" key="2">
    <source>
        <dbReference type="ARBA" id="ARBA00023235"/>
    </source>
</evidence>
<dbReference type="InterPro" id="IPR042214">
    <property type="entry name" value="TruD_catalytic"/>
</dbReference>
<reference evidence="5 6" key="1">
    <citation type="submission" date="2019-04" db="EMBL/GenBank/DDBJ databases">
        <title>High contiguity whole genome sequence and gene annotation resource for two Venturia nashicola isolates.</title>
        <authorList>
            <person name="Prokchorchik M."/>
            <person name="Won K."/>
            <person name="Lee Y."/>
            <person name="Choi E.D."/>
            <person name="Segonzac C."/>
            <person name="Sohn K.H."/>
        </authorList>
    </citation>
    <scope>NUCLEOTIDE SEQUENCE [LARGE SCALE GENOMIC DNA]</scope>
    <source>
        <strain evidence="5 6">PRI2</strain>
    </source>
</reference>
<dbReference type="PIRSF" id="PIRSF037016">
    <property type="entry name" value="Pseudouridin_synth_euk_prd"/>
    <property type="match status" value="1"/>
</dbReference>
<evidence type="ECO:0000313" key="5">
    <source>
        <dbReference type="EMBL" id="TID17859.1"/>
    </source>
</evidence>
<dbReference type="PROSITE" id="PS50984">
    <property type="entry name" value="TRUD"/>
    <property type="match status" value="1"/>
</dbReference>
<keyword evidence="2" id="KW-0413">Isomerase</keyword>
<dbReference type="InterPro" id="IPR020103">
    <property type="entry name" value="PsdUridine_synth_cat_dom_sf"/>
</dbReference>
<keyword evidence="6" id="KW-1185">Reference proteome</keyword>
<sequence>MDPTDTHEERPSKRVKIEDPAIELSKDQKEEEIQLQKELNAGITCYVSPNTPGFSGILKQRYTDFLVNEVLPNGKVLHLNHIPQPMSKAEKHAATQKSRDAKEAAAAAAKEKEEAEALKREEKRAAENGGEKPAEFELSEEHRKELVDIFGETVVEGVLKLYAKIESNPTAKSRDLGAVTSEVIEDKDDRTKAHIAVRRIFPNNRFETFTTEKETIMISKAAGFGQQRGGGKWTRNQAGDQKAKGKLAWQELGGEYLHFTLYKENKDTMESISYMGSVLKTKPKDFGFAGTKDRRGVTVQRASVYRVQADRMANLNRTLNNSAIGDFKYEPYGLKLGDLKGNEFTITLRDCHFPGEDGKNLQERVKLAEETVSAAVSQFQQNGYINYYGLQRFGSFANGTDQVGKKLLQEDLKGAVDMILSFHPNTLVENATTKVSSDDRTRAQAIDLWQRTKDGSKATQIMPRKFSAETNIIRHLSSSHKGQKTSKEDWQGAIACVPRNLRLMYVHAYQSLVWNVCAGKRIETYGNKVVEGDLVIVGAKKEEDEEMADGVDEDGEVIINPGNDDRATHEDDFERARPLSKTEAESGKWNIFDIVLPLPGFDVEYPKNEVGQFYIDFMGSERGGGLDPYKMSRKWKDISLSGGYRRLMSKADSEVKSEIQSYISVEEKLVETDWDKLEASSKAGDASSAVKAEDVTSGDKKEDEDVKAYLDEQKEDVKEEVKDGGEMEVDEEEKKIAVILRFQLGSSQYATMALRELMKAGGVKSYVPEFSGRN</sequence>
<dbReference type="Proteomes" id="UP000298493">
    <property type="component" value="Unassembled WGS sequence"/>
</dbReference>
<protein>
    <submittedName>
        <fullName evidence="5">tRNA pseudouridine synthase D</fullName>
    </submittedName>
</protein>
<proteinExistence type="inferred from homology"/>
<name>A0A4Z1P1C5_9PEZI</name>
<accession>A0A4Z1P1C5</accession>
<feature type="domain" description="TRUD" evidence="4">
    <location>
        <begin position="383"/>
        <end position="650"/>
    </location>
</feature>
<dbReference type="PANTHER" id="PTHR13326">
    <property type="entry name" value="TRNA PSEUDOURIDINE SYNTHASE D"/>
    <property type="match status" value="1"/>
</dbReference>
<evidence type="ECO:0000256" key="3">
    <source>
        <dbReference type="SAM" id="MobiDB-lite"/>
    </source>
</evidence>
<organism evidence="5 6">
    <name type="scientific">Venturia nashicola</name>
    <dbReference type="NCBI Taxonomy" id="86259"/>
    <lineage>
        <taxon>Eukaryota</taxon>
        <taxon>Fungi</taxon>
        <taxon>Dikarya</taxon>
        <taxon>Ascomycota</taxon>
        <taxon>Pezizomycotina</taxon>
        <taxon>Dothideomycetes</taxon>
        <taxon>Pleosporomycetidae</taxon>
        <taxon>Venturiales</taxon>
        <taxon>Venturiaceae</taxon>
        <taxon>Venturia</taxon>
    </lineage>
</organism>
<feature type="region of interest" description="Disordered" evidence="3">
    <location>
        <begin position="86"/>
        <end position="139"/>
    </location>
</feature>
<dbReference type="GO" id="GO:0005634">
    <property type="term" value="C:nucleus"/>
    <property type="evidence" value="ECO:0007669"/>
    <property type="project" value="TreeGrafter"/>
</dbReference>
<evidence type="ECO:0000256" key="1">
    <source>
        <dbReference type="ARBA" id="ARBA00007953"/>
    </source>
</evidence>
<dbReference type="GO" id="GO:0009982">
    <property type="term" value="F:pseudouridine synthase activity"/>
    <property type="evidence" value="ECO:0007669"/>
    <property type="project" value="InterPro"/>
</dbReference>
<dbReference type="CDD" id="cd02576">
    <property type="entry name" value="PseudoU_synth_ScPUS7"/>
    <property type="match status" value="1"/>
</dbReference>
<dbReference type="Gene3D" id="3.30.2350.20">
    <property type="entry name" value="TruD, catalytic domain"/>
    <property type="match status" value="2"/>
</dbReference>